<evidence type="ECO:0000313" key="3">
    <source>
        <dbReference type="Proteomes" id="UP000572817"/>
    </source>
</evidence>
<sequence length="218" mass="25555">MPDPFVLSPTTLAFLSNLKLPGQNSDPQSSRQPQKNHYEPHQEHYFDQQRGYRHQEEYCPHHRDNDHYHRDYHHQPQADQHRSHHDPHLLDSYRPSKRRPSPDDFDSFRPAKRQTPDHYHHPDLLDSYRPSSHFSTLPAAYNRYEHRPSAAETDAWSHTLSAPLLLTHALLGNLPRPSSPSRARARHAEPQTHTLEHEICPHAVLSLSRAHQVEEERV</sequence>
<comment type="caution">
    <text evidence="2">The sequence shown here is derived from an EMBL/GenBank/DDBJ whole genome shotgun (WGS) entry which is preliminary data.</text>
</comment>
<evidence type="ECO:0000313" key="2">
    <source>
        <dbReference type="EMBL" id="KAF4302722.1"/>
    </source>
</evidence>
<evidence type="ECO:0000256" key="1">
    <source>
        <dbReference type="SAM" id="MobiDB-lite"/>
    </source>
</evidence>
<feature type="region of interest" description="Disordered" evidence="1">
    <location>
        <begin position="17"/>
        <end position="130"/>
    </location>
</feature>
<proteinExistence type="predicted"/>
<accession>A0A8H4ILT1</accession>
<feature type="compositionally biased region" description="Basic and acidic residues" evidence="1">
    <location>
        <begin position="100"/>
        <end position="126"/>
    </location>
</feature>
<reference evidence="2" key="1">
    <citation type="submission" date="2020-04" db="EMBL/GenBank/DDBJ databases">
        <title>Genome Assembly and Annotation of Botryosphaeria dothidea sdau 11-99, a Latent Pathogen of Apple Fruit Ring Rot in China.</title>
        <authorList>
            <person name="Yu C."/>
            <person name="Diao Y."/>
            <person name="Lu Q."/>
            <person name="Zhao J."/>
            <person name="Cui S."/>
            <person name="Peng C."/>
            <person name="He B."/>
            <person name="Liu H."/>
        </authorList>
    </citation>
    <scope>NUCLEOTIDE SEQUENCE [LARGE SCALE GENOMIC DNA]</scope>
    <source>
        <strain evidence="2">Sdau11-99</strain>
    </source>
</reference>
<dbReference type="Proteomes" id="UP000572817">
    <property type="component" value="Unassembled WGS sequence"/>
</dbReference>
<feature type="compositionally biased region" description="Basic and acidic residues" evidence="1">
    <location>
        <begin position="53"/>
        <end position="91"/>
    </location>
</feature>
<organism evidence="2 3">
    <name type="scientific">Botryosphaeria dothidea</name>
    <dbReference type="NCBI Taxonomy" id="55169"/>
    <lineage>
        <taxon>Eukaryota</taxon>
        <taxon>Fungi</taxon>
        <taxon>Dikarya</taxon>
        <taxon>Ascomycota</taxon>
        <taxon>Pezizomycotina</taxon>
        <taxon>Dothideomycetes</taxon>
        <taxon>Dothideomycetes incertae sedis</taxon>
        <taxon>Botryosphaeriales</taxon>
        <taxon>Botryosphaeriaceae</taxon>
        <taxon>Botryosphaeria</taxon>
    </lineage>
</organism>
<protein>
    <submittedName>
        <fullName evidence="2">Uncharacterized protein</fullName>
    </submittedName>
</protein>
<dbReference type="AlphaFoldDB" id="A0A8H4ILT1"/>
<feature type="compositionally biased region" description="Polar residues" evidence="1">
    <location>
        <begin position="22"/>
        <end position="35"/>
    </location>
</feature>
<dbReference type="EMBL" id="WWBZ02000062">
    <property type="protein sequence ID" value="KAF4302722.1"/>
    <property type="molecule type" value="Genomic_DNA"/>
</dbReference>
<gene>
    <name evidence="2" type="ORF">GTA08_BOTSDO08932</name>
</gene>
<name>A0A8H4ILT1_9PEZI</name>
<feature type="compositionally biased region" description="Basic and acidic residues" evidence="1">
    <location>
        <begin position="36"/>
        <end position="47"/>
    </location>
</feature>
<keyword evidence="3" id="KW-1185">Reference proteome</keyword>